<reference evidence="1 2" key="1">
    <citation type="submission" date="2021-01" db="EMBL/GenBank/DDBJ databases">
        <title>WGS of actinomycetes isolated from Thailand.</title>
        <authorList>
            <person name="Thawai C."/>
        </authorList>
    </citation>
    <scope>NUCLEOTIDE SEQUENCE [LARGE SCALE GENOMIC DNA]</scope>
    <source>
        <strain evidence="1 2">CA1R205</strain>
    </source>
</reference>
<name>A0ABS1NKW5_9ACTN</name>
<proteinExistence type="predicted"/>
<dbReference type="EMBL" id="JAERRF010000021">
    <property type="protein sequence ID" value="MBL1100713.1"/>
    <property type="molecule type" value="Genomic_DNA"/>
</dbReference>
<dbReference type="InterPro" id="IPR007396">
    <property type="entry name" value="TR_PAI2-type"/>
</dbReference>
<comment type="caution">
    <text evidence="1">The sequence shown here is derived from an EMBL/GenBank/DDBJ whole genome shotgun (WGS) entry which is preliminary data.</text>
</comment>
<dbReference type="Proteomes" id="UP000634229">
    <property type="component" value="Unassembled WGS sequence"/>
</dbReference>
<evidence type="ECO:0000313" key="2">
    <source>
        <dbReference type="Proteomes" id="UP000634229"/>
    </source>
</evidence>
<dbReference type="InterPro" id="IPR012349">
    <property type="entry name" value="Split_barrel_FMN-bd"/>
</dbReference>
<dbReference type="SUPFAM" id="SSF50475">
    <property type="entry name" value="FMN-binding split barrel"/>
    <property type="match status" value="1"/>
</dbReference>
<dbReference type="Pfam" id="PF04299">
    <property type="entry name" value="FMN_bind_2"/>
    <property type="match status" value="1"/>
</dbReference>
<organism evidence="1 2">
    <name type="scientific">Streptomyces coffeae</name>
    <dbReference type="NCBI Taxonomy" id="621382"/>
    <lineage>
        <taxon>Bacteria</taxon>
        <taxon>Bacillati</taxon>
        <taxon>Actinomycetota</taxon>
        <taxon>Actinomycetes</taxon>
        <taxon>Kitasatosporales</taxon>
        <taxon>Streptomycetaceae</taxon>
        <taxon>Streptomyces</taxon>
    </lineage>
</organism>
<gene>
    <name evidence="1" type="ORF">JK363_29435</name>
</gene>
<sequence>MAAHLARPDPLWPALEANPAVLLSVVDDAFIPAPWQAPGGVPPEHSTPTSFSAAVQLHCTAHIVDDPEEKAELRLVVWPHTGVGASAHRRQAHPARRPR</sequence>
<keyword evidence="2" id="KW-1185">Reference proteome</keyword>
<accession>A0ABS1NKW5</accession>
<evidence type="ECO:0000313" key="1">
    <source>
        <dbReference type="EMBL" id="MBL1100713.1"/>
    </source>
</evidence>
<dbReference type="Gene3D" id="2.30.110.10">
    <property type="entry name" value="Electron Transport, Fmn-binding Protein, Chain A"/>
    <property type="match status" value="1"/>
</dbReference>
<protein>
    <submittedName>
        <fullName evidence="1">FMN-binding negative transcriptional regulator</fullName>
    </submittedName>
</protein>